<dbReference type="GO" id="GO:0030127">
    <property type="term" value="C:COPII vesicle coat"/>
    <property type="evidence" value="ECO:0007669"/>
    <property type="project" value="InterPro"/>
</dbReference>
<dbReference type="Pfam" id="PF08033">
    <property type="entry name" value="Sec23_BS"/>
    <property type="match status" value="1"/>
</dbReference>
<comment type="subcellular location">
    <subcellularLocation>
        <location evidence="1">Golgi apparatus membrane</location>
    </subcellularLocation>
</comment>
<feature type="region of interest" description="Disordered" evidence="6">
    <location>
        <begin position="97"/>
        <end position="175"/>
    </location>
</feature>
<keyword evidence="4" id="KW-0653">Protein transport</keyword>
<dbReference type="GO" id="GO:0000139">
    <property type="term" value="C:Golgi membrane"/>
    <property type="evidence" value="ECO:0007669"/>
    <property type="project" value="UniProtKB-SubCell"/>
</dbReference>
<accession>A0A8J2P9E8</accession>
<dbReference type="GO" id="GO:0008270">
    <property type="term" value="F:zinc ion binding"/>
    <property type="evidence" value="ECO:0007669"/>
    <property type="project" value="InterPro"/>
</dbReference>
<dbReference type="GO" id="GO:0070971">
    <property type="term" value="C:endoplasmic reticulum exit site"/>
    <property type="evidence" value="ECO:0007669"/>
    <property type="project" value="TreeGrafter"/>
</dbReference>
<name>A0A8J2P9E8_9HEXA</name>
<dbReference type="GO" id="GO:0006886">
    <property type="term" value="P:intracellular protein transport"/>
    <property type="evidence" value="ECO:0007669"/>
    <property type="project" value="InterPro"/>
</dbReference>
<keyword evidence="12" id="KW-1185">Reference proteome</keyword>
<feature type="domain" description="Sec23/Sec24 beta-sandwich" evidence="10">
    <location>
        <begin position="602"/>
        <end position="686"/>
    </location>
</feature>
<feature type="compositionally biased region" description="Polar residues" evidence="6">
    <location>
        <begin position="131"/>
        <end position="141"/>
    </location>
</feature>
<sequence length="949" mass="106906">MEPQPSYNPTFIPPAIRHQRPPPQMTFQPPNPKQSDMSRPVIPQANEPSQNIHSSYPSSGSNAFYPAAGSTPSGLYPNAGSHVAQTQPQQQLYPTLPTSVQSSVNPSSIANHYVPNQQPGFVSSPSPVSPQHTNLQNYSNGQPQPQQAQPYQQQHIHQQYHQPQTTHSYNGYGQQGDYHGVNNLSNQMSGMSVTHQGFNKLWGTDSINLLEQKNLIPPHGIKSPEIRFQHEYMNSINCSPDIFRCTLTKIPETKNLLQKSRLPLGILIHPFKDLTQLPVIQCSTIVRCRSCRTYINPYVYFVDSKRWKCNLCSRVNDLPEEFQYDPVTKTYGDPSRRPEVKSATIEFLAPADYMVRPPQAAVYLYLLDISSAAVDTGYLKQVCDTLLEQMDLIPGDSRAQIGFIAYDSFIHFFNLAESLNQPHEQVVCDIDDIFIPCPDNLLVSLTENRSIVRHLLTQLPTRYLESSDNISALGPALQAAQKLLAPIGGRITVFQCTLPTIGPGALTNRELNLKNASKELKNALNPSTDFYKKLALDCATQYIAVDLFFINNQYVDISSISCAAKFSGGCIYHFPNYHYTNNPAQSILFEQAFQRYITRKIGFEAVMRVRCSRGLSIHTFHGNFFVRSTDLLSLPNCNPDSGFGMQVSIDESLSDFQHVCFQAALLYTSSKGERRIRVHTLCLPVVGNVNDVLNGVDQQCVMGLVAKMAVDKSLDSGLNDAREAFINVVVDVLSAYSTTQNSLPNLALIASPLLKMFPLYTHSILRSNGFRSDLQVRLDDRVHFMNQMKTLPLSTLIQSIYPDLYPIHNVANTPLALDCDEEVPDFPLIHLCSSRIEAQGVYVMDKPELIVIYVCRSISKEFCQNVLNVENYANFNELSELPELDNPLSLRIRNFINNLQMLKPHFVSVRIFREDSRERMLFVRNLVEDRGESSSSYYEFLQQLKTMVH</sequence>
<dbReference type="InterPro" id="IPR050550">
    <property type="entry name" value="SEC23_SEC24_subfamily"/>
</dbReference>
<evidence type="ECO:0000256" key="5">
    <source>
        <dbReference type="ARBA" id="ARBA00023034"/>
    </source>
</evidence>
<comment type="caution">
    <text evidence="11">The sequence shown here is derived from an EMBL/GenBank/DDBJ whole genome shotgun (WGS) entry which is preliminary data.</text>
</comment>
<reference evidence="11" key="1">
    <citation type="submission" date="2021-06" db="EMBL/GenBank/DDBJ databases">
        <authorList>
            <person name="Hodson N. C."/>
            <person name="Mongue J. A."/>
            <person name="Jaron S. K."/>
        </authorList>
    </citation>
    <scope>NUCLEOTIDE SEQUENCE</scope>
</reference>
<feature type="compositionally biased region" description="Low complexity" evidence="6">
    <location>
        <begin position="142"/>
        <end position="167"/>
    </location>
</feature>
<gene>
    <name evidence="11" type="ORF">AFUS01_LOCUS17283</name>
</gene>
<evidence type="ECO:0000313" key="12">
    <source>
        <dbReference type="Proteomes" id="UP000708208"/>
    </source>
</evidence>
<feature type="domain" description="Zinc finger Sec23/Sec24-type" evidence="7">
    <location>
        <begin position="285"/>
        <end position="321"/>
    </location>
</feature>
<dbReference type="OrthoDB" id="49016at2759"/>
<dbReference type="Pfam" id="PF04810">
    <property type="entry name" value="zf-Sec23_Sec24"/>
    <property type="match status" value="1"/>
</dbReference>
<dbReference type="GO" id="GO:0000149">
    <property type="term" value="F:SNARE binding"/>
    <property type="evidence" value="ECO:0007669"/>
    <property type="project" value="TreeGrafter"/>
</dbReference>
<evidence type="ECO:0000256" key="2">
    <source>
        <dbReference type="ARBA" id="ARBA00008334"/>
    </source>
</evidence>
<dbReference type="FunFam" id="2.30.30.380:FF:000004">
    <property type="entry name" value="SEC24 homolog B, COPII coat complex component"/>
    <property type="match status" value="1"/>
</dbReference>
<feature type="compositionally biased region" description="Polar residues" evidence="6">
    <location>
        <begin position="46"/>
        <end position="62"/>
    </location>
</feature>
<protein>
    <submittedName>
        <fullName evidence="11">Uncharacterized protein</fullName>
    </submittedName>
</protein>
<evidence type="ECO:0000256" key="6">
    <source>
        <dbReference type="SAM" id="MobiDB-lite"/>
    </source>
</evidence>
<feature type="compositionally biased region" description="Pro residues" evidence="6">
    <location>
        <begin position="21"/>
        <end position="32"/>
    </location>
</feature>
<feature type="region of interest" description="Disordered" evidence="6">
    <location>
        <begin position="1"/>
        <end position="68"/>
    </location>
</feature>
<evidence type="ECO:0000313" key="11">
    <source>
        <dbReference type="EMBL" id="CAG7728511.1"/>
    </source>
</evidence>
<dbReference type="InterPro" id="IPR006896">
    <property type="entry name" value="Sec23/24_trunk_dom"/>
</dbReference>
<dbReference type="PANTHER" id="PTHR13803">
    <property type="entry name" value="SEC24-RELATED PROTEIN"/>
    <property type="match status" value="1"/>
</dbReference>
<dbReference type="AlphaFoldDB" id="A0A8J2P9E8"/>
<evidence type="ECO:0000259" key="8">
    <source>
        <dbReference type="Pfam" id="PF04811"/>
    </source>
</evidence>
<dbReference type="PANTHER" id="PTHR13803:SF39">
    <property type="entry name" value="SECRETORY 24AB, ISOFORM A"/>
    <property type="match status" value="1"/>
</dbReference>
<dbReference type="InterPro" id="IPR006900">
    <property type="entry name" value="Sec23/24_helical_dom"/>
</dbReference>
<evidence type="ECO:0000259" key="10">
    <source>
        <dbReference type="Pfam" id="PF08033"/>
    </source>
</evidence>
<feature type="domain" description="Sec23/Sec24 trunk" evidence="8">
    <location>
        <begin position="358"/>
        <end position="597"/>
    </location>
</feature>
<dbReference type="Proteomes" id="UP000708208">
    <property type="component" value="Unassembled WGS sequence"/>
</dbReference>
<dbReference type="Pfam" id="PF04815">
    <property type="entry name" value="Sec23_helical"/>
    <property type="match status" value="1"/>
</dbReference>
<evidence type="ECO:0000256" key="1">
    <source>
        <dbReference type="ARBA" id="ARBA00004394"/>
    </source>
</evidence>
<comment type="similarity">
    <text evidence="2">Belongs to the SEC23/SEC24 family. SEC24 subfamily.</text>
</comment>
<keyword evidence="3" id="KW-0813">Transport</keyword>
<evidence type="ECO:0000256" key="4">
    <source>
        <dbReference type="ARBA" id="ARBA00022927"/>
    </source>
</evidence>
<dbReference type="EMBL" id="CAJVCH010164633">
    <property type="protein sequence ID" value="CAG7728511.1"/>
    <property type="molecule type" value="Genomic_DNA"/>
</dbReference>
<evidence type="ECO:0000259" key="9">
    <source>
        <dbReference type="Pfam" id="PF04815"/>
    </source>
</evidence>
<evidence type="ECO:0000259" key="7">
    <source>
        <dbReference type="Pfam" id="PF04810"/>
    </source>
</evidence>
<organism evidence="11 12">
    <name type="scientific">Allacma fusca</name>
    <dbReference type="NCBI Taxonomy" id="39272"/>
    <lineage>
        <taxon>Eukaryota</taxon>
        <taxon>Metazoa</taxon>
        <taxon>Ecdysozoa</taxon>
        <taxon>Arthropoda</taxon>
        <taxon>Hexapoda</taxon>
        <taxon>Collembola</taxon>
        <taxon>Symphypleona</taxon>
        <taxon>Sminthuridae</taxon>
        <taxon>Allacma</taxon>
    </lineage>
</organism>
<keyword evidence="5" id="KW-0333">Golgi apparatus</keyword>
<feature type="compositionally biased region" description="Polar residues" evidence="6">
    <location>
        <begin position="99"/>
        <end position="121"/>
    </location>
</feature>
<evidence type="ECO:0000256" key="3">
    <source>
        <dbReference type="ARBA" id="ARBA00022448"/>
    </source>
</evidence>
<feature type="domain" description="Sec23/Sec24 helical" evidence="9">
    <location>
        <begin position="697"/>
        <end position="797"/>
    </location>
</feature>
<dbReference type="Pfam" id="PF04811">
    <property type="entry name" value="Sec23_trunk"/>
    <property type="match status" value="1"/>
</dbReference>
<dbReference type="InterPro" id="IPR006895">
    <property type="entry name" value="Znf_Sec23_Sec24"/>
</dbReference>
<dbReference type="InterPro" id="IPR012990">
    <property type="entry name" value="Beta-sandwich_Sec23_24"/>
</dbReference>
<dbReference type="GO" id="GO:0090110">
    <property type="term" value="P:COPII-coated vesicle cargo loading"/>
    <property type="evidence" value="ECO:0007669"/>
    <property type="project" value="TreeGrafter"/>
</dbReference>
<proteinExistence type="inferred from homology"/>